<dbReference type="InterPro" id="IPR021858">
    <property type="entry name" value="Fun_TF"/>
</dbReference>
<dbReference type="GO" id="GO:0005634">
    <property type="term" value="C:nucleus"/>
    <property type="evidence" value="ECO:0007669"/>
    <property type="project" value="UniProtKB-SubCell"/>
</dbReference>
<evidence type="ECO:0000259" key="3">
    <source>
        <dbReference type="Pfam" id="PF00172"/>
    </source>
</evidence>
<evidence type="ECO:0000313" key="4">
    <source>
        <dbReference type="EMBL" id="KAH7089141.1"/>
    </source>
</evidence>
<protein>
    <submittedName>
        <fullName evidence="4">Fungal-specific transcription factor domain-containing protein</fullName>
    </submittedName>
</protein>
<comment type="caution">
    <text evidence="4">The sequence shown here is derived from an EMBL/GenBank/DDBJ whole genome shotgun (WGS) entry which is preliminary data.</text>
</comment>
<evidence type="ECO:0000256" key="1">
    <source>
        <dbReference type="ARBA" id="ARBA00004123"/>
    </source>
</evidence>
<organism evidence="4 5">
    <name type="scientific">Paraphoma chrysanthemicola</name>
    <dbReference type="NCBI Taxonomy" id="798071"/>
    <lineage>
        <taxon>Eukaryota</taxon>
        <taxon>Fungi</taxon>
        <taxon>Dikarya</taxon>
        <taxon>Ascomycota</taxon>
        <taxon>Pezizomycotina</taxon>
        <taxon>Dothideomycetes</taxon>
        <taxon>Pleosporomycetidae</taxon>
        <taxon>Pleosporales</taxon>
        <taxon>Pleosporineae</taxon>
        <taxon>Phaeosphaeriaceae</taxon>
        <taxon>Paraphoma</taxon>
    </lineage>
</organism>
<dbReference type="AlphaFoldDB" id="A0A8K0RBJ1"/>
<reference evidence="4" key="1">
    <citation type="journal article" date="2021" name="Nat. Commun.">
        <title>Genetic determinants of endophytism in the Arabidopsis root mycobiome.</title>
        <authorList>
            <person name="Mesny F."/>
            <person name="Miyauchi S."/>
            <person name="Thiergart T."/>
            <person name="Pickel B."/>
            <person name="Atanasova L."/>
            <person name="Karlsson M."/>
            <person name="Huettel B."/>
            <person name="Barry K.W."/>
            <person name="Haridas S."/>
            <person name="Chen C."/>
            <person name="Bauer D."/>
            <person name="Andreopoulos W."/>
            <person name="Pangilinan J."/>
            <person name="LaButti K."/>
            <person name="Riley R."/>
            <person name="Lipzen A."/>
            <person name="Clum A."/>
            <person name="Drula E."/>
            <person name="Henrissat B."/>
            <person name="Kohler A."/>
            <person name="Grigoriev I.V."/>
            <person name="Martin F.M."/>
            <person name="Hacquard S."/>
        </authorList>
    </citation>
    <scope>NUCLEOTIDE SEQUENCE</scope>
    <source>
        <strain evidence="4">MPI-SDFR-AT-0120</strain>
    </source>
</reference>
<keyword evidence="2" id="KW-0539">Nucleus</keyword>
<dbReference type="Proteomes" id="UP000813461">
    <property type="component" value="Unassembled WGS sequence"/>
</dbReference>
<dbReference type="Pfam" id="PF11951">
    <property type="entry name" value="Fungal_trans_2"/>
    <property type="match status" value="1"/>
</dbReference>
<dbReference type="EMBL" id="JAGMVJ010000007">
    <property type="protein sequence ID" value="KAH7089141.1"/>
    <property type="molecule type" value="Genomic_DNA"/>
</dbReference>
<sequence>MAASASASTGPQTRSRTFGGCATVRLNSITFFVCQHPLTSVQCRSRHMKCDERRPGCAMCSYSGLVCGGYEKRIFFDFEGSVATDCVRFRRPLLTEAEREHMSEWLTSKVSPRAVTNQICEIDDECERRASSQEIVIQRGPFGAFRTSVPGSSETLPSHETTALSDNDVDLLLDRPWTPETQDLIQGFVDLRPQGLSSSPPYMWPTNDGELRIEEIYEDMVTSVPNFEQPLLMATTSSEYWSFSSACGFRTEPSSAPEHLIISQAVDSHVPHDAVFLVKHYSTQLLSLLTPFRYGTLSCLYSSFLTTLIDESHLRSERYTDFDPVALQHSKTPWHVLFIPHAKNCLAAITLGEGMNHASLCAFYATLSVSAFSLGGISQSSMWLEQGIRYFQIAREHVRLMLKTAYDVPKTAKYKSILMALLSMVHVTMVNGNRDQTDCYFIEAEKFIRVKGLNRKKSRKVRMLHHCYVFERMFHESTYLEETNSTHRRHTRNAIESSGAVAYSKDGLSFRMADWSDLDQQMEKIKDREEGENDLHLEMPGFWPKTLYPEIFGVPEAYMFALSLILRLGKWKDSTVGETGLRDFLDRAKTVERYIKRLKRPDTSASPALDDMFDAMQNALVIYFYRRIYDLDSSLLQAHVTKVSRCLVRDEQSENGVVYGSSRLIWPAFIAACEAEDPDEQSIFSTWFSGCYNRSGLRYFENARKSAACIWTKKLMSAESCISWADSMIAALVQVL</sequence>
<dbReference type="OrthoDB" id="5089701at2759"/>
<keyword evidence="5" id="KW-1185">Reference proteome</keyword>
<comment type="subcellular location">
    <subcellularLocation>
        <location evidence="1">Nucleus</location>
    </subcellularLocation>
</comment>
<feature type="domain" description="Zn(2)-C6 fungal-type" evidence="3">
    <location>
        <begin position="42"/>
        <end position="73"/>
    </location>
</feature>
<dbReference type="Pfam" id="PF00172">
    <property type="entry name" value="Zn_clus"/>
    <property type="match status" value="1"/>
</dbReference>
<accession>A0A8K0RBJ1</accession>
<evidence type="ECO:0000313" key="5">
    <source>
        <dbReference type="Proteomes" id="UP000813461"/>
    </source>
</evidence>
<dbReference type="GO" id="GO:0000981">
    <property type="term" value="F:DNA-binding transcription factor activity, RNA polymerase II-specific"/>
    <property type="evidence" value="ECO:0007669"/>
    <property type="project" value="InterPro"/>
</dbReference>
<dbReference type="PANTHER" id="PTHR37534">
    <property type="entry name" value="TRANSCRIPTIONAL ACTIVATOR PROTEIN UGA3"/>
    <property type="match status" value="1"/>
</dbReference>
<proteinExistence type="predicted"/>
<name>A0A8K0RBJ1_9PLEO</name>
<gene>
    <name evidence="4" type="ORF">FB567DRAFT_620026</name>
</gene>
<dbReference type="InterPro" id="IPR036864">
    <property type="entry name" value="Zn2-C6_fun-type_DNA-bd_sf"/>
</dbReference>
<evidence type="ECO:0000256" key="2">
    <source>
        <dbReference type="ARBA" id="ARBA00023242"/>
    </source>
</evidence>
<dbReference type="GO" id="GO:0008270">
    <property type="term" value="F:zinc ion binding"/>
    <property type="evidence" value="ECO:0007669"/>
    <property type="project" value="InterPro"/>
</dbReference>
<dbReference type="SUPFAM" id="SSF57701">
    <property type="entry name" value="Zn2/Cys6 DNA-binding domain"/>
    <property type="match status" value="1"/>
</dbReference>
<dbReference type="PANTHER" id="PTHR37534:SF46">
    <property type="entry name" value="ZN(II)2CYS6 TRANSCRIPTION FACTOR (EUROFUNG)"/>
    <property type="match status" value="1"/>
</dbReference>
<dbReference type="InterPro" id="IPR001138">
    <property type="entry name" value="Zn2Cys6_DnaBD"/>
</dbReference>
<dbReference type="CDD" id="cd00067">
    <property type="entry name" value="GAL4"/>
    <property type="match status" value="1"/>
</dbReference>